<dbReference type="InterPro" id="IPR027417">
    <property type="entry name" value="P-loop_NTPase"/>
</dbReference>
<dbReference type="SUPFAM" id="SSF52540">
    <property type="entry name" value="P-loop containing nucleoside triphosphate hydrolases"/>
    <property type="match status" value="1"/>
</dbReference>
<dbReference type="AlphaFoldDB" id="A0A1I4A823"/>
<keyword evidence="6" id="KW-1185">Reference proteome</keyword>
<reference evidence="6" key="1">
    <citation type="submission" date="2016-10" db="EMBL/GenBank/DDBJ databases">
        <authorList>
            <person name="Varghese N."/>
            <person name="Submissions S."/>
        </authorList>
    </citation>
    <scope>NUCLEOTIDE SEQUENCE [LARGE SCALE GENOMIC DNA]</scope>
    <source>
        <strain evidence="6">CGMCC 4.2126</strain>
    </source>
</reference>
<dbReference type="Gene3D" id="3.40.50.300">
    <property type="entry name" value="P-loop containing nucleotide triphosphate hydrolases"/>
    <property type="match status" value="1"/>
</dbReference>
<evidence type="ECO:0000313" key="6">
    <source>
        <dbReference type="Proteomes" id="UP000199111"/>
    </source>
</evidence>
<evidence type="ECO:0000256" key="3">
    <source>
        <dbReference type="ARBA" id="ARBA00022840"/>
    </source>
</evidence>
<proteinExistence type="predicted"/>
<dbReference type="Proteomes" id="UP000199111">
    <property type="component" value="Unassembled WGS sequence"/>
</dbReference>
<dbReference type="PROSITE" id="PS50893">
    <property type="entry name" value="ABC_TRANSPORTER_2"/>
    <property type="match status" value="1"/>
</dbReference>
<feature type="domain" description="ABC transporter" evidence="4">
    <location>
        <begin position="2"/>
        <end position="241"/>
    </location>
</feature>
<evidence type="ECO:0000256" key="1">
    <source>
        <dbReference type="ARBA" id="ARBA00022448"/>
    </source>
</evidence>
<dbReference type="PANTHER" id="PTHR45772">
    <property type="entry name" value="CONSERVED COMPONENT OF ABC TRANSPORTER FOR NATURAL AMINO ACIDS-RELATED"/>
    <property type="match status" value="1"/>
</dbReference>
<evidence type="ECO:0000256" key="2">
    <source>
        <dbReference type="ARBA" id="ARBA00022741"/>
    </source>
</evidence>
<dbReference type="InterPro" id="IPR051120">
    <property type="entry name" value="ABC_AA/LPS_Transport"/>
</dbReference>
<accession>A0A1I4A823</accession>
<protein>
    <submittedName>
        <fullName evidence="5">Branched-chain amino acid transport system ATP-binding protein</fullName>
    </submittedName>
</protein>
<keyword evidence="2" id="KW-0547">Nucleotide-binding</keyword>
<dbReference type="GO" id="GO:0005886">
    <property type="term" value="C:plasma membrane"/>
    <property type="evidence" value="ECO:0007669"/>
    <property type="project" value="TreeGrafter"/>
</dbReference>
<dbReference type="SMART" id="SM00382">
    <property type="entry name" value="AAA"/>
    <property type="match status" value="1"/>
</dbReference>
<gene>
    <name evidence="5" type="ORF">SAMN05216275_12780</name>
</gene>
<keyword evidence="3 5" id="KW-0067">ATP-binding</keyword>
<keyword evidence="1" id="KW-0813">Transport</keyword>
<evidence type="ECO:0000259" key="4">
    <source>
        <dbReference type="PROSITE" id="PS50893"/>
    </source>
</evidence>
<dbReference type="InterPro" id="IPR003439">
    <property type="entry name" value="ABC_transporter-like_ATP-bd"/>
</dbReference>
<name>A0A1I4A823_9ACTN</name>
<organism evidence="5 6">
    <name type="scientific">Streptosporangium canum</name>
    <dbReference type="NCBI Taxonomy" id="324952"/>
    <lineage>
        <taxon>Bacteria</taxon>
        <taxon>Bacillati</taxon>
        <taxon>Actinomycetota</taxon>
        <taxon>Actinomycetes</taxon>
        <taxon>Streptosporangiales</taxon>
        <taxon>Streptosporangiaceae</taxon>
        <taxon>Streptosporangium</taxon>
    </lineage>
</organism>
<sequence length="254" mass="27275">MLSLHRVTMRFGTVKAVDGMDLAVRRGERRGLVGPPGSGKSTVMRLIAGVIRPTGGRVEYDGHDVTDLPESRRPGIARTFQHGTAVAGLTCVEHVAMALGAHGRGGRPVPPPQDRRHALTVEVLDLLRAAGLAEQAGEATDRLPPGARRRLEIAVALASRPRLLLLDEPMAGMTAGERVRFADLLRGLPAGLTVVLTGCDRDAVAAVASHVTTLERPEQITVPAWRVRRRPARHVERKFHVPEPSDALTFADAG</sequence>
<dbReference type="GO" id="GO:0016887">
    <property type="term" value="F:ATP hydrolysis activity"/>
    <property type="evidence" value="ECO:0007669"/>
    <property type="project" value="InterPro"/>
</dbReference>
<dbReference type="EMBL" id="FOQY01000027">
    <property type="protein sequence ID" value="SFK52101.1"/>
    <property type="molecule type" value="Genomic_DNA"/>
</dbReference>
<dbReference type="GeneID" id="96301762"/>
<dbReference type="InterPro" id="IPR003593">
    <property type="entry name" value="AAA+_ATPase"/>
</dbReference>
<evidence type="ECO:0000313" key="5">
    <source>
        <dbReference type="EMBL" id="SFK52101.1"/>
    </source>
</evidence>
<dbReference type="RefSeq" id="WP_093890367.1">
    <property type="nucleotide sequence ID" value="NZ_FOQY01000027.1"/>
</dbReference>
<dbReference type="GO" id="GO:0005524">
    <property type="term" value="F:ATP binding"/>
    <property type="evidence" value="ECO:0007669"/>
    <property type="project" value="UniProtKB-KW"/>
</dbReference>
<dbReference type="Pfam" id="PF00005">
    <property type="entry name" value="ABC_tran"/>
    <property type="match status" value="1"/>
</dbReference>
<dbReference type="PANTHER" id="PTHR45772:SF9">
    <property type="entry name" value="CONSERVED COMPONENT OF ABC TRANSPORTER FOR NATURAL AMINO ACIDS"/>
    <property type="match status" value="1"/>
</dbReference>